<evidence type="ECO:0000313" key="1">
    <source>
        <dbReference type="EMBL" id="KAJ9117564.1"/>
    </source>
</evidence>
<gene>
    <name evidence="1" type="ORF">QFC22_004414</name>
</gene>
<dbReference type="Proteomes" id="UP001243375">
    <property type="component" value="Unassembled WGS sequence"/>
</dbReference>
<dbReference type="EMBL" id="JASBWU010000012">
    <property type="protein sequence ID" value="KAJ9117564.1"/>
    <property type="molecule type" value="Genomic_DNA"/>
</dbReference>
<accession>A0ACC2X0H9</accession>
<keyword evidence="2" id="KW-1185">Reference proteome</keyword>
<organism evidence="1 2">
    <name type="scientific">Naganishia vaughanmartiniae</name>
    <dbReference type="NCBI Taxonomy" id="1424756"/>
    <lineage>
        <taxon>Eukaryota</taxon>
        <taxon>Fungi</taxon>
        <taxon>Dikarya</taxon>
        <taxon>Basidiomycota</taxon>
        <taxon>Agaricomycotina</taxon>
        <taxon>Tremellomycetes</taxon>
        <taxon>Filobasidiales</taxon>
        <taxon>Filobasidiaceae</taxon>
        <taxon>Naganishia</taxon>
    </lineage>
</organism>
<evidence type="ECO:0000313" key="2">
    <source>
        <dbReference type="Proteomes" id="UP001243375"/>
    </source>
</evidence>
<reference evidence="1" key="1">
    <citation type="submission" date="2023-04" db="EMBL/GenBank/DDBJ databases">
        <title>Draft Genome sequencing of Naganishia species isolated from polar environments using Oxford Nanopore Technology.</title>
        <authorList>
            <person name="Leo P."/>
            <person name="Venkateswaran K."/>
        </authorList>
    </citation>
    <scope>NUCLEOTIDE SEQUENCE</scope>
    <source>
        <strain evidence="1">MNA-CCFEE 5425</strain>
    </source>
</reference>
<sequence length="257" mass="28922">MGLKESVAPVVALIDDQYHKDVFGSRHFPVSTPASIDSTKVQYLREHFVGLQEMMEALKNVNTGLNTLSGRLSGLELDGATNDRDSEETETTRFMKFAEGLESDFCAAFSEYVREWGLHGVNVYTMKIARRLGRLDREPVMIRRSRPPLESSSNGAKEPLLTPTQSARAQRRGHAMAHCGKQLNRACSNHPSEPTMRRWSAFSTILWWLASHLPKPQGQNYGLTITLSRPQPHTEADAKNTFPRCCLRVELMHKPAC</sequence>
<proteinExistence type="predicted"/>
<name>A0ACC2X0H9_9TREE</name>
<comment type="caution">
    <text evidence="1">The sequence shown here is derived from an EMBL/GenBank/DDBJ whole genome shotgun (WGS) entry which is preliminary data.</text>
</comment>
<protein>
    <submittedName>
        <fullName evidence="1">Uncharacterized protein</fullName>
    </submittedName>
</protein>